<feature type="region of interest" description="Disordered" evidence="2">
    <location>
        <begin position="326"/>
        <end position="355"/>
    </location>
</feature>
<proteinExistence type="predicted"/>
<feature type="signal peptide" evidence="3">
    <location>
        <begin position="1"/>
        <end position="49"/>
    </location>
</feature>
<feature type="compositionally biased region" description="Basic and acidic residues" evidence="2">
    <location>
        <begin position="338"/>
        <end position="348"/>
    </location>
</feature>
<feature type="compositionally biased region" description="Polar residues" evidence="2">
    <location>
        <begin position="409"/>
        <end position="420"/>
    </location>
</feature>
<reference evidence="4 5" key="1">
    <citation type="journal article" date="2012" name="Proc. Natl. Acad. Sci. U.S.A.">
        <title>Antigenic diversity is generated by distinct evolutionary mechanisms in African trypanosome species.</title>
        <authorList>
            <person name="Jackson A.P."/>
            <person name="Berry A."/>
            <person name="Aslett M."/>
            <person name="Allison H.C."/>
            <person name="Burton P."/>
            <person name="Vavrova-Anderson J."/>
            <person name="Brown R."/>
            <person name="Browne H."/>
            <person name="Corton N."/>
            <person name="Hauser H."/>
            <person name="Gamble J."/>
            <person name="Gilderthorp R."/>
            <person name="Marcello L."/>
            <person name="McQuillan J."/>
            <person name="Otto T.D."/>
            <person name="Quail M.A."/>
            <person name="Sanders M.J."/>
            <person name="van Tonder A."/>
            <person name="Ginger M.L."/>
            <person name="Field M.C."/>
            <person name="Barry J.D."/>
            <person name="Hertz-Fowler C."/>
            <person name="Berriman M."/>
        </authorList>
    </citation>
    <scope>NUCLEOTIDE SEQUENCE</scope>
    <source>
        <strain evidence="4 5">Y486</strain>
    </source>
</reference>
<evidence type="ECO:0000313" key="4">
    <source>
        <dbReference type="EMBL" id="CCD18233.1"/>
    </source>
</evidence>
<dbReference type="EMBL" id="CAEX01000701">
    <property type="protein sequence ID" value="CCD18233.1"/>
    <property type="molecule type" value="Genomic_DNA"/>
</dbReference>
<name>F9WL47_TRYVY</name>
<dbReference type="Proteomes" id="UP000009027">
    <property type="component" value="Unassembled WGS sequence"/>
</dbReference>
<keyword evidence="3" id="KW-0732">Signal</keyword>
<feature type="coiled-coil region" evidence="1">
    <location>
        <begin position="118"/>
        <end position="145"/>
    </location>
</feature>
<dbReference type="VEuPathDB" id="TriTrypDB:TvY486_0008860"/>
<evidence type="ECO:0000313" key="5">
    <source>
        <dbReference type="Proteomes" id="UP000009027"/>
    </source>
</evidence>
<gene>
    <name evidence="4" type="ORF">TvY486_0008860</name>
</gene>
<accession>F9WL47</accession>
<evidence type="ECO:0000256" key="1">
    <source>
        <dbReference type="SAM" id="Coils"/>
    </source>
</evidence>
<sequence length="474" mass="49625">MAGMACAFFFLLFRGWRRFSARGAFARMDMTRGAWLLALFLLAAATGEAAIDNKAGVIEQDARLLCVVSGALKGGARQAQVDTERAFTLMSAIAAHRAGPDVANGAAAALAKMSAGTKQETVAQNQRAKNALASLERRKARAAALAQAIATRATEAATLSAHIAGEMDQWTRIASTLVSKAENGFPCITTAPTDHAGTITVTSKLVEANEAKSGGGTAKGTPVPTTCEADPTKTMQAVDWSNVTSTIEKATGGILKEFTIGTPTSGSQDSCPLTSDAGEGSAGSYRNWRMAGVFNVTFSTKLIGTPFSKNIERVAALAKQLNTLTQEPEDADADEDPADKCLAGHDDSEPYTIDQKTPSNWRDACIWCGANLCSAKQSDKIQSALAKLSLLAADSSATSETRTEPQAGAQRQSDGNAEQDQGTREAPALGEAQGQESNTQQRARSDKDTQATSTATRATHSRTLATLAALTDAL</sequence>
<evidence type="ECO:0000256" key="2">
    <source>
        <dbReference type="SAM" id="MobiDB-lite"/>
    </source>
</evidence>
<dbReference type="AlphaFoldDB" id="F9WL47"/>
<organism evidence="4 5">
    <name type="scientific">Trypanosoma vivax (strain Y486)</name>
    <dbReference type="NCBI Taxonomy" id="1055687"/>
    <lineage>
        <taxon>Eukaryota</taxon>
        <taxon>Discoba</taxon>
        <taxon>Euglenozoa</taxon>
        <taxon>Kinetoplastea</taxon>
        <taxon>Metakinetoplastina</taxon>
        <taxon>Trypanosomatida</taxon>
        <taxon>Trypanosomatidae</taxon>
        <taxon>Trypanosoma</taxon>
        <taxon>Duttonella</taxon>
    </lineage>
</organism>
<feature type="compositionally biased region" description="Acidic residues" evidence="2">
    <location>
        <begin position="327"/>
        <end position="337"/>
    </location>
</feature>
<keyword evidence="1" id="KW-0175">Coiled coil</keyword>
<protein>
    <submittedName>
        <fullName evidence="4">Uncharacterized protein</fullName>
    </submittedName>
</protein>
<feature type="chain" id="PRO_5003390496" evidence="3">
    <location>
        <begin position="50"/>
        <end position="474"/>
    </location>
</feature>
<feature type="compositionally biased region" description="Low complexity" evidence="2">
    <location>
        <begin position="451"/>
        <end position="460"/>
    </location>
</feature>
<feature type="region of interest" description="Disordered" evidence="2">
    <location>
        <begin position="396"/>
        <end position="460"/>
    </location>
</feature>
<keyword evidence="5" id="KW-1185">Reference proteome</keyword>
<evidence type="ECO:0000256" key="3">
    <source>
        <dbReference type="SAM" id="SignalP"/>
    </source>
</evidence>